<reference evidence="5 6" key="1">
    <citation type="journal article" date="2018" name="PLoS Pathog.">
        <title>Evolution of structural diversity of trichothecenes, a family of toxins produced by plant pathogenic and entomopathogenic fungi.</title>
        <authorList>
            <person name="Proctor R.H."/>
            <person name="McCormick S.P."/>
            <person name="Kim H.S."/>
            <person name="Cardoza R.E."/>
            <person name="Stanley A.M."/>
            <person name="Lindo L."/>
            <person name="Kelly A."/>
            <person name="Brown D.W."/>
            <person name="Lee T."/>
            <person name="Vaughan M.M."/>
            <person name="Alexander N.J."/>
            <person name="Busman M."/>
            <person name="Gutierrez S."/>
        </authorList>
    </citation>
    <scope>NUCLEOTIDE SEQUENCE [LARGE SCALE GENOMIC DNA]</scope>
    <source>
        <strain evidence="5 6">NRRL 13405</strain>
    </source>
</reference>
<dbReference type="SUPFAM" id="SSF51735">
    <property type="entry name" value="NAD(P)-binding Rossmann-fold domains"/>
    <property type="match status" value="1"/>
</dbReference>
<feature type="domain" description="NAD(P)-binding" evidence="4">
    <location>
        <begin position="13"/>
        <end position="147"/>
    </location>
</feature>
<evidence type="ECO:0000313" key="5">
    <source>
        <dbReference type="EMBL" id="RFN45715.1"/>
    </source>
</evidence>
<dbReference type="Gene3D" id="3.40.50.720">
    <property type="entry name" value="NAD(P)-binding Rossmann-like Domain"/>
    <property type="match status" value="1"/>
</dbReference>
<dbReference type="PANTHER" id="PTHR47706">
    <property type="entry name" value="NMRA-LIKE FAMILY PROTEIN"/>
    <property type="match status" value="1"/>
</dbReference>
<dbReference type="CDD" id="cd05259">
    <property type="entry name" value="PCBER_SDR_a"/>
    <property type="match status" value="1"/>
</dbReference>
<dbReference type="Pfam" id="PF13460">
    <property type="entry name" value="NAD_binding_10"/>
    <property type="match status" value="1"/>
</dbReference>
<dbReference type="InterPro" id="IPR045312">
    <property type="entry name" value="PCBER-like"/>
</dbReference>
<accession>A0A395MCX9</accession>
<dbReference type="Proteomes" id="UP000265631">
    <property type="component" value="Unassembled WGS sequence"/>
</dbReference>
<dbReference type="STRING" id="2594813.A0A395MCX9"/>
<evidence type="ECO:0000256" key="3">
    <source>
        <dbReference type="ARBA" id="ARBA00023002"/>
    </source>
</evidence>
<name>A0A395MCX9_9HYPO</name>
<evidence type="ECO:0000256" key="2">
    <source>
        <dbReference type="ARBA" id="ARBA00022857"/>
    </source>
</evidence>
<protein>
    <recommendedName>
        <fullName evidence="4">NAD(P)-binding domain-containing protein</fullName>
    </recommendedName>
</protein>
<gene>
    <name evidence="5" type="ORF">FIE12Z_10027</name>
</gene>
<evidence type="ECO:0000313" key="6">
    <source>
        <dbReference type="Proteomes" id="UP000265631"/>
    </source>
</evidence>
<dbReference type="InterPro" id="IPR051609">
    <property type="entry name" value="NmrA/Isoflavone_reductase-like"/>
</dbReference>
<dbReference type="EMBL" id="PXXK01000342">
    <property type="protein sequence ID" value="RFN45715.1"/>
    <property type="molecule type" value="Genomic_DNA"/>
</dbReference>
<comment type="caution">
    <text evidence="5">The sequence shown here is derived from an EMBL/GenBank/DDBJ whole genome shotgun (WGS) entry which is preliminary data.</text>
</comment>
<dbReference type="AlphaFoldDB" id="A0A395MCX9"/>
<keyword evidence="3" id="KW-0560">Oxidoreductase</keyword>
<proteinExistence type="inferred from homology"/>
<dbReference type="GO" id="GO:0016491">
    <property type="term" value="F:oxidoreductase activity"/>
    <property type="evidence" value="ECO:0007669"/>
    <property type="project" value="UniProtKB-KW"/>
</dbReference>
<dbReference type="InterPro" id="IPR036291">
    <property type="entry name" value="NAD(P)-bd_dom_sf"/>
</dbReference>
<keyword evidence="2" id="KW-0521">NADP</keyword>
<dbReference type="PANTHER" id="PTHR47706:SF9">
    <property type="entry name" value="NMRA-LIKE DOMAIN-CONTAINING PROTEIN-RELATED"/>
    <property type="match status" value="1"/>
</dbReference>
<evidence type="ECO:0000256" key="1">
    <source>
        <dbReference type="ARBA" id="ARBA00005725"/>
    </source>
</evidence>
<keyword evidence="6" id="KW-1185">Reference proteome</keyword>
<dbReference type="Gene3D" id="3.90.25.10">
    <property type="entry name" value="UDP-galactose 4-epimerase, domain 1"/>
    <property type="match status" value="1"/>
</dbReference>
<comment type="similarity">
    <text evidence="1">Belongs to the NmrA-type oxidoreductase family. Isoflavone reductase subfamily.</text>
</comment>
<dbReference type="InterPro" id="IPR016040">
    <property type="entry name" value="NAD(P)-bd_dom"/>
</dbReference>
<sequence>MSTTQITKVSIFGASGNFGTPITFALTQAGFDVTIITRTESKSTFPETIPIIRAEYTLESLTKALTGQDAAVCAVGPAGIPLQGTMIDAAEAAGVKRFIVADFGWGPDFESFPEFEPVRAQRAVGFEHAKKHAAANTSFTWTSIATGNPIDWALKCFPTMGFDIKNQSAIIYDEGKEHFTGTTLQGIGQSVVGILQNPNETANRTVKVMSIRTCQNDLLEAFQKGTRENWKVERRTTQELIDGARQKKEKGEGGWILDLAVAQLYDNGKARCLVAPSWEDSDSGLLGVKEESAESLVASVLAL</sequence>
<evidence type="ECO:0000259" key="4">
    <source>
        <dbReference type="Pfam" id="PF13460"/>
    </source>
</evidence>
<organism evidence="5 6">
    <name type="scientific">Fusarium flagelliforme</name>
    <dbReference type="NCBI Taxonomy" id="2675880"/>
    <lineage>
        <taxon>Eukaryota</taxon>
        <taxon>Fungi</taxon>
        <taxon>Dikarya</taxon>
        <taxon>Ascomycota</taxon>
        <taxon>Pezizomycotina</taxon>
        <taxon>Sordariomycetes</taxon>
        <taxon>Hypocreomycetidae</taxon>
        <taxon>Hypocreales</taxon>
        <taxon>Nectriaceae</taxon>
        <taxon>Fusarium</taxon>
        <taxon>Fusarium incarnatum-equiseti species complex</taxon>
    </lineage>
</organism>